<name>X1R138_9ZZZZ</name>
<keyword evidence="1" id="KW-1133">Transmembrane helix</keyword>
<organism evidence="2">
    <name type="scientific">marine sediment metagenome</name>
    <dbReference type="NCBI Taxonomy" id="412755"/>
    <lineage>
        <taxon>unclassified sequences</taxon>
        <taxon>metagenomes</taxon>
        <taxon>ecological metagenomes</taxon>
    </lineage>
</organism>
<evidence type="ECO:0000256" key="1">
    <source>
        <dbReference type="SAM" id="Phobius"/>
    </source>
</evidence>
<comment type="caution">
    <text evidence="2">The sequence shown here is derived from an EMBL/GenBank/DDBJ whole genome shotgun (WGS) entry which is preliminary data.</text>
</comment>
<keyword evidence="1" id="KW-0472">Membrane</keyword>
<dbReference type="EMBL" id="BARV01042606">
    <property type="protein sequence ID" value="GAI49264.1"/>
    <property type="molecule type" value="Genomic_DNA"/>
</dbReference>
<accession>X1R138</accession>
<feature type="transmembrane region" description="Helical" evidence="1">
    <location>
        <begin position="6"/>
        <end position="26"/>
    </location>
</feature>
<keyword evidence="1" id="KW-0812">Transmembrane</keyword>
<proteinExistence type="predicted"/>
<reference evidence="2" key="1">
    <citation type="journal article" date="2014" name="Front. Microbiol.">
        <title>High frequency of phylogenetically diverse reductive dehalogenase-homologous genes in deep subseafloor sedimentary metagenomes.</title>
        <authorList>
            <person name="Kawai M."/>
            <person name="Futagami T."/>
            <person name="Toyoda A."/>
            <person name="Takaki Y."/>
            <person name="Nishi S."/>
            <person name="Hori S."/>
            <person name="Arai W."/>
            <person name="Tsubouchi T."/>
            <person name="Morono Y."/>
            <person name="Uchiyama I."/>
            <person name="Ito T."/>
            <person name="Fujiyama A."/>
            <person name="Inagaki F."/>
            <person name="Takami H."/>
        </authorList>
    </citation>
    <scope>NUCLEOTIDE SEQUENCE</scope>
    <source>
        <strain evidence="2">Expedition CK06-06</strain>
    </source>
</reference>
<gene>
    <name evidence="2" type="ORF">S06H3_63994</name>
</gene>
<evidence type="ECO:0000313" key="2">
    <source>
        <dbReference type="EMBL" id="GAI49264.1"/>
    </source>
</evidence>
<sequence length="98" mass="11165">MVCYKYVNVCILLIFFGNISLGLFATPTSDPELIPREVLFGNPVKTRARLSPDGKLLAYLAPVDNVLNIWIKTIGLEDNRAVTKDKNRGIRYYFWAQD</sequence>
<protein>
    <recommendedName>
        <fullName evidence="3">Dipeptidylpeptidase IV N-terminal domain-containing protein</fullName>
    </recommendedName>
</protein>
<dbReference type="AlphaFoldDB" id="X1R138"/>
<evidence type="ECO:0008006" key="3">
    <source>
        <dbReference type="Google" id="ProtNLM"/>
    </source>
</evidence>